<dbReference type="GO" id="GO:0016020">
    <property type="term" value="C:membrane"/>
    <property type="evidence" value="ECO:0007669"/>
    <property type="project" value="TreeGrafter"/>
</dbReference>
<evidence type="ECO:0000256" key="3">
    <source>
        <dbReference type="ARBA" id="ARBA00023055"/>
    </source>
</evidence>
<name>A0AAW1HK51_SAPOF</name>
<dbReference type="SUPFAM" id="SSF110004">
    <property type="entry name" value="Glycolipid transfer protein, GLTP"/>
    <property type="match status" value="1"/>
</dbReference>
<keyword evidence="3" id="KW-0445">Lipid transport</keyword>
<proteinExistence type="inferred from homology"/>
<dbReference type="GO" id="GO:1902387">
    <property type="term" value="F:ceramide 1-phosphate binding"/>
    <property type="evidence" value="ECO:0007669"/>
    <property type="project" value="TreeGrafter"/>
</dbReference>
<keyword evidence="6" id="KW-1185">Reference proteome</keyword>
<dbReference type="InterPro" id="IPR036497">
    <property type="entry name" value="GLTP_sf"/>
</dbReference>
<comment type="caution">
    <text evidence="5">The sequence shown here is derived from an EMBL/GenBank/DDBJ whole genome shotgun (WGS) entry which is preliminary data.</text>
</comment>
<feature type="domain" description="Glycolipid transfer protein" evidence="4">
    <location>
        <begin position="32"/>
        <end position="169"/>
    </location>
</feature>
<dbReference type="FunFam" id="1.10.3520.10:FF:000005">
    <property type="entry name" value="Accelerated cell death 11"/>
    <property type="match status" value="1"/>
</dbReference>
<dbReference type="GO" id="GO:1902388">
    <property type="term" value="F:ceramide 1-phosphate transfer activity"/>
    <property type="evidence" value="ECO:0007669"/>
    <property type="project" value="TreeGrafter"/>
</dbReference>
<evidence type="ECO:0000313" key="6">
    <source>
        <dbReference type="Proteomes" id="UP001443914"/>
    </source>
</evidence>
<dbReference type="AlphaFoldDB" id="A0AAW1HK51"/>
<evidence type="ECO:0000259" key="4">
    <source>
        <dbReference type="Pfam" id="PF08718"/>
    </source>
</evidence>
<accession>A0AAW1HK51</accession>
<dbReference type="PANTHER" id="PTHR10219:SF28">
    <property type="entry name" value="ACD11 HOMOLOG PROTEIN"/>
    <property type="match status" value="1"/>
</dbReference>
<keyword evidence="2" id="KW-0813">Transport</keyword>
<dbReference type="GO" id="GO:0005829">
    <property type="term" value="C:cytosol"/>
    <property type="evidence" value="ECO:0007669"/>
    <property type="project" value="TreeGrafter"/>
</dbReference>
<dbReference type="PANTHER" id="PTHR10219">
    <property type="entry name" value="GLYCOLIPID TRANSFER PROTEIN-RELATED"/>
    <property type="match status" value="1"/>
</dbReference>
<gene>
    <name evidence="5" type="ORF">RND81_11G059900</name>
</gene>
<organism evidence="5 6">
    <name type="scientific">Saponaria officinalis</name>
    <name type="common">Common soapwort</name>
    <name type="synonym">Lychnis saponaria</name>
    <dbReference type="NCBI Taxonomy" id="3572"/>
    <lineage>
        <taxon>Eukaryota</taxon>
        <taxon>Viridiplantae</taxon>
        <taxon>Streptophyta</taxon>
        <taxon>Embryophyta</taxon>
        <taxon>Tracheophyta</taxon>
        <taxon>Spermatophyta</taxon>
        <taxon>Magnoliopsida</taxon>
        <taxon>eudicotyledons</taxon>
        <taxon>Gunneridae</taxon>
        <taxon>Pentapetalae</taxon>
        <taxon>Caryophyllales</taxon>
        <taxon>Caryophyllaceae</taxon>
        <taxon>Caryophylleae</taxon>
        <taxon>Saponaria</taxon>
    </lineage>
</organism>
<dbReference type="Proteomes" id="UP001443914">
    <property type="component" value="Unassembled WGS sequence"/>
</dbReference>
<dbReference type="EMBL" id="JBDFQZ010000011">
    <property type="protein sequence ID" value="KAK9676189.1"/>
    <property type="molecule type" value="Genomic_DNA"/>
</dbReference>
<dbReference type="Pfam" id="PF08718">
    <property type="entry name" value="GLTP"/>
    <property type="match status" value="1"/>
</dbReference>
<protein>
    <recommendedName>
        <fullName evidence="4">Glycolipid transfer protein domain-containing protein</fullName>
    </recommendedName>
</protein>
<evidence type="ECO:0000313" key="5">
    <source>
        <dbReference type="EMBL" id="KAK9676189.1"/>
    </source>
</evidence>
<sequence>MAYEEMQSTPLSSIVEAFEELADIVENSKDEIRLRTFCDACALVSVLFNSLGLAFKFAEMEYCAKVRGLSEASNTFSTLHEILDHDVQNDTVKCPGSLSRNLRRVRQGLDLIRALFEQFLSTLDGSLREAASSAYTQTCAPYHSWAVRTAVAAGMYALPSRQQLLLNLRETDESADCRMKRYMKAAGPVIQYIDKLYISRDINLDW</sequence>
<dbReference type="Gene3D" id="1.10.3520.10">
    <property type="entry name" value="Glycolipid transfer protein"/>
    <property type="match status" value="1"/>
</dbReference>
<dbReference type="InterPro" id="IPR014830">
    <property type="entry name" value="Glycolipid_transfer_prot_dom"/>
</dbReference>
<evidence type="ECO:0000256" key="1">
    <source>
        <dbReference type="ARBA" id="ARBA00007148"/>
    </source>
</evidence>
<reference evidence="5" key="1">
    <citation type="submission" date="2024-03" db="EMBL/GenBank/DDBJ databases">
        <title>WGS assembly of Saponaria officinalis var. Norfolk2.</title>
        <authorList>
            <person name="Jenkins J."/>
            <person name="Shu S."/>
            <person name="Grimwood J."/>
            <person name="Barry K."/>
            <person name="Goodstein D."/>
            <person name="Schmutz J."/>
            <person name="Leebens-Mack J."/>
            <person name="Osbourn A."/>
        </authorList>
    </citation>
    <scope>NUCLEOTIDE SEQUENCE [LARGE SCALE GENOMIC DNA]</scope>
    <source>
        <strain evidence="5">JIC</strain>
    </source>
</reference>
<evidence type="ECO:0000256" key="2">
    <source>
        <dbReference type="ARBA" id="ARBA00022448"/>
    </source>
</evidence>
<comment type="similarity">
    <text evidence="1">Belongs to the GLTP family.</text>
</comment>